<comment type="caution">
    <text evidence="1">The sequence shown here is derived from an EMBL/GenBank/DDBJ whole genome shotgun (WGS) entry which is preliminary data.</text>
</comment>
<dbReference type="EMBL" id="PDWZ02000010">
    <property type="protein sequence ID" value="KAB2101730.1"/>
    <property type="molecule type" value="Genomic_DNA"/>
</dbReference>
<evidence type="ECO:0000313" key="2">
    <source>
        <dbReference type="Proteomes" id="UP000293547"/>
    </source>
</evidence>
<keyword evidence="2" id="KW-1185">Reference proteome</keyword>
<reference evidence="1 2" key="1">
    <citation type="journal article" date="2019" name="bioRxiv">
        <title>Genomics, evolutionary history and diagnostics of the Alternaria alternata species group including apple and Asian pear pathotypes.</title>
        <authorList>
            <person name="Armitage A.D."/>
            <person name="Cockerton H.M."/>
            <person name="Sreenivasaprasad S."/>
            <person name="Woodhall J.W."/>
            <person name="Lane C.R."/>
            <person name="Harrison R.J."/>
            <person name="Clarkson J.P."/>
        </authorList>
    </citation>
    <scope>NUCLEOTIDE SEQUENCE [LARGE SCALE GENOMIC DNA]</scope>
    <source>
        <strain evidence="1 2">FERA 650</strain>
    </source>
</reference>
<protein>
    <submittedName>
        <fullName evidence="1">Uncharacterized protein</fullName>
    </submittedName>
</protein>
<evidence type="ECO:0000313" key="1">
    <source>
        <dbReference type="EMBL" id="KAB2101730.1"/>
    </source>
</evidence>
<proteinExistence type="predicted"/>
<gene>
    <name evidence="1" type="ORF">AG0111_0g9799</name>
</gene>
<organism evidence="1 2">
    <name type="scientific">Alternaria gaisen</name>
    <dbReference type="NCBI Taxonomy" id="167740"/>
    <lineage>
        <taxon>Eukaryota</taxon>
        <taxon>Fungi</taxon>
        <taxon>Dikarya</taxon>
        <taxon>Ascomycota</taxon>
        <taxon>Pezizomycotina</taxon>
        <taxon>Dothideomycetes</taxon>
        <taxon>Pleosporomycetidae</taxon>
        <taxon>Pleosporales</taxon>
        <taxon>Pleosporineae</taxon>
        <taxon>Pleosporaceae</taxon>
        <taxon>Alternaria</taxon>
        <taxon>Alternaria sect. Alternaria</taxon>
    </lineage>
</organism>
<dbReference type="Proteomes" id="UP000293547">
    <property type="component" value="Unassembled WGS sequence"/>
</dbReference>
<name>A0ACB6FBH2_9PLEO</name>
<accession>A0ACB6FBH2</accession>
<sequence>MTLLHRNENKTLIGIVIADNEIEGGYRISPDSCYNALRTFAGPPTVREGKVFQNYGVANVQSSGDVQKVNTKDRQLVDRALRGAVQACTNFAMLILKNKSAEPYTHFENLCDRVDGLHSICVTQTALSGPARGQLMGNLMLKMNLKTGGSNHCVADGKMKEILPDTLVLGAEVTHPGKGSLTGCPSIAAIVGSVDNLGGHFLGSMRVQSKEKKEIIDEVKDMVVERINGWVEKHGGAILPTNILYYRDGVGDSQYSDIETTELAQIQLAFDVVVDDLRKRNKISSSMIPKINITPIICAKRHNTRFYPALGDEDKTENCLPGTFVDDMVCSPYYQNFYSQSHCALKGTARPAHYFIIQNNMNKSVDELRQLTHELCYSYVRATVGVSYASPAYYADRLCERGRIYLRDFFVRTANGEKRRNELEVEKQKKENGLSKIRMAKFGVERNINGRKRPKTLAELQQESDDKKTVEETCKRWVVKAARKDMYGGKDAPGKNPWHKNISKTMFWM</sequence>